<feature type="transmembrane region" description="Helical" evidence="1">
    <location>
        <begin position="31"/>
        <end position="50"/>
    </location>
</feature>
<dbReference type="OrthoDB" id="2013610at2759"/>
<keyword evidence="1" id="KW-1133">Transmembrane helix</keyword>
<comment type="caution">
    <text evidence="3">The sequence shown here is derived from an EMBL/GenBank/DDBJ whole genome shotgun (WGS) entry which is preliminary data.</text>
</comment>
<keyword evidence="1" id="KW-0472">Membrane</keyword>
<accession>A0A5B6VY59</accession>
<evidence type="ECO:0000256" key="1">
    <source>
        <dbReference type="SAM" id="Phobius"/>
    </source>
</evidence>
<dbReference type="PANTHER" id="PTHR46148">
    <property type="entry name" value="CHROMO DOMAIN-CONTAINING PROTEIN"/>
    <property type="match status" value="1"/>
</dbReference>
<dbReference type="InterPro" id="IPR000477">
    <property type="entry name" value="RT_dom"/>
</dbReference>
<dbReference type="Gene3D" id="3.30.70.270">
    <property type="match status" value="2"/>
</dbReference>
<name>A0A5B6VY59_9ROSI</name>
<dbReference type="EMBL" id="SMMG02000005">
    <property type="protein sequence ID" value="KAA3473934.1"/>
    <property type="molecule type" value="Genomic_DNA"/>
</dbReference>
<dbReference type="InterPro" id="IPR012337">
    <property type="entry name" value="RNaseH-like_sf"/>
</dbReference>
<proteinExistence type="predicted"/>
<dbReference type="Proteomes" id="UP000325315">
    <property type="component" value="Unassembled WGS sequence"/>
</dbReference>
<dbReference type="SUPFAM" id="SSF53098">
    <property type="entry name" value="Ribonuclease H-like"/>
    <property type="match status" value="1"/>
</dbReference>
<dbReference type="SUPFAM" id="SSF54160">
    <property type="entry name" value="Chromo domain-like"/>
    <property type="match status" value="1"/>
</dbReference>
<feature type="domain" description="Reverse transcriptase" evidence="2">
    <location>
        <begin position="7"/>
        <end position="114"/>
    </location>
</feature>
<evidence type="ECO:0000259" key="2">
    <source>
        <dbReference type="Pfam" id="PF00078"/>
    </source>
</evidence>
<dbReference type="GO" id="GO:0003676">
    <property type="term" value="F:nucleic acid binding"/>
    <property type="evidence" value="ECO:0007669"/>
    <property type="project" value="InterPro"/>
</dbReference>
<dbReference type="Gene3D" id="3.10.10.10">
    <property type="entry name" value="HIV Type 1 Reverse Transcriptase, subunit A, domain 1"/>
    <property type="match status" value="1"/>
</dbReference>
<organism evidence="3 4">
    <name type="scientific">Gossypium australe</name>
    <dbReference type="NCBI Taxonomy" id="47621"/>
    <lineage>
        <taxon>Eukaryota</taxon>
        <taxon>Viridiplantae</taxon>
        <taxon>Streptophyta</taxon>
        <taxon>Embryophyta</taxon>
        <taxon>Tracheophyta</taxon>
        <taxon>Spermatophyta</taxon>
        <taxon>Magnoliopsida</taxon>
        <taxon>eudicotyledons</taxon>
        <taxon>Gunneridae</taxon>
        <taxon>Pentapetalae</taxon>
        <taxon>rosids</taxon>
        <taxon>malvids</taxon>
        <taxon>Malvales</taxon>
        <taxon>Malvaceae</taxon>
        <taxon>Malvoideae</taxon>
        <taxon>Gossypium</taxon>
    </lineage>
</organism>
<evidence type="ECO:0000313" key="3">
    <source>
        <dbReference type="EMBL" id="KAA3473934.1"/>
    </source>
</evidence>
<dbReference type="InterPro" id="IPR043502">
    <property type="entry name" value="DNA/RNA_pol_sf"/>
</dbReference>
<evidence type="ECO:0000313" key="4">
    <source>
        <dbReference type="Proteomes" id="UP000325315"/>
    </source>
</evidence>
<keyword evidence="4" id="KW-1185">Reference proteome</keyword>
<gene>
    <name evidence="3" type="ORF">EPI10_024272</name>
</gene>
<keyword evidence="1" id="KW-0812">Transmembrane</keyword>
<dbReference type="Pfam" id="PF00078">
    <property type="entry name" value="RVT_1"/>
    <property type="match status" value="1"/>
</dbReference>
<dbReference type="AlphaFoldDB" id="A0A5B6VY59"/>
<dbReference type="InterPro" id="IPR016197">
    <property type="entry name" value="Chromo-like_dom_sf"/>
</dbReference>
<dbReference type="CDD" id="cd01647">
    <property type="entry name" value="RT_LTR"/>
    <property type="match status" value="1"/>
</dbReference>
<dbReference type="PANTHER" id="PTHR46148:SF44">
    <property type="entry name" value="GAG-POL POLYPROTEIN"/>
    <property type="match status" value="1"/>
</dbReference>
<dbReference type="InterPro" id="IPR036397">
    <property type="entry name" value="RNaseH_sf"/>
</dbReference>
<reference evidence="4" key="1">
    <citation type="journal article" date="2019" name="Plant Biotechnol. J.">
        <title>Genome sequencing of the Australian wild diploid species Gossypium australe highlights disease resistance and delayed gland morphogenesis.</title>
        <authorList>
            <person name="Cai Y."/>
            <person name="Cai X."/>
            <person name="Wang Q."/>
            <person name="Wang P."/>
            <person name="Zhang Y."/>
            <person name="Cai C."/>
            <person name="Xu Y."/>
            <person name="Wang K."/>
            <person name="Zhou Z."/>
            <person name="Wang C."/>
            <person name="Geng S."/>
            <person name="Li B."/>
            <person name="Dong Q."/>
            <person name="Hou Y."/>
            <person name="Wang H."/>
            <person name="Ai P."/>
            <person name="Liu Z."/>
            <person name="Yi F."/>
            <person name="Sun M."/>
            <person name="An G."/>
            <person name="Cheng J."/>
            <person name="Zhang Y."/>
            <person name="Shi Q."/>
            <person name="Xie Y."/>
            <person name="Shi X."/>
            <person name="Chang Y."/>
            <person name="Huang F."/>
            <person name="Chen Y."/>
            <person name="Hong S."/>
            <person name="Mi L."/>
            <person name="Sun Q."/>
            <person name="Zhang L."/>
            <person name="Zhou B."/>
            <person name="Peng R."/>
            <person name="Zhang X."/>
            <person name="Liu F."/>
        </authorList>
    </citation>
    <scope>NUCLEOTIDE SEQUENCE [LARGE SCALE GENOMIC DNA]</scope>
    <source>
        <strain evidence="4">cv. PA1801</strain>
    </source>
</reference>
<dbReference type="Gene3D" id="3.30.420.10">
    <property type="entry name" value="Ribonuclease H-like superfamily/Ribonuclease H"/>
    <property type="match status" value="1"/>
</dbReference>
<protein>
    <submittedName>
        <fullName evidence="3">DNA/RNA polymerases superfamily protein</fullName>
    </submittedName>
</protein>
<dbReference type="InterPro" id="IPR043128">
    <property type="entry name" value="Rev_trsase/Diguanyl_cyclase"/>
</dbReference>
<dbReference type="SUPFAM" id="SSF56672">
    <property type="entry name" value="DNA/RNA polymerases"/>
    <property type="match status" value="1"/>
</dbReference>
<sequence length="438" mass="50860">MDPCVWYHQLRVKEANVHKTTFRTRYGRYELLVMPLGLTNALTAFLYLMIRVFQPYLDRFVVVFINNILVYSRTEDEHDEHLRGIRANPRKIKAVLDWKQPKTVSKIHSFLGFTGYYRRFVEGFSLIAAPLTKLLQSGKGFTVYSDTLHVDLGCVLMQKVGRSGVRTENLEALSISLFDDGSLLANLQVKPTCIEQIKSKQMEDEPLGRRLRQVESGYTEDFGLNSEGVLYFCGRICLKQEVTSFVGKCLTCQQVKAEHQLPLRLLQPKKLHEALGTRLDFSTAFHPQIDGQSERVIQILEDMLRGCMAPYEAFYGHKCCTPLYWTELGEHRILGPELVSDTEDKVSPWKKLELPPELEWVHDVFHVSMLRRYRSDPMHIVPVEKIEVRPDLTFEEEQVQILDRDVKMLRRKSIPLVKVLWCNHSSREATWELEDAMR</sequence>